<dbReference type="Gene3D" id="2.170.150.70">
    <property type="match status" value="1"/>
</dbReference>
<dbReference type="PROSITE" id="PS51891">
    <property type="entry name" value="CENP_V_GFA"/>
    <property type="match status" value="1"/>
</dbReference>
<keyword evidence="2" id="KW-0479">Metal-binding</keyword>
<dbReference type="AlphaFoldDB" id="A0AAQ3MAW7"/>
<dbReference type="PANTHER" id="PTHR28620:SF1">
    <property type="entry name" value="CENP-V_GFA DOMAIN-CONTAINING PROTEIN"/>
    <property type="match status" value="1"/>
</dbReference>
<evidence type="ECO:0000313" key="5">
    <source>
        <dbReference type="EMBL" id="WPH01532.1"/>
    </source>
</evidence>
<dbReference type="PANTHER" id="PTHR28620">
    <property type="entry name" value="CENTROMERE PROTEIN V"/>
    <property type="match status" value="1"/>
</dbReference>
<reference evidence="5 6" key="1">
    <citation type="submission" date="2023-11" db="EMBL/GenBank/DDBJ databases">
        <title>An acidophilic fungus is an integral part of prey digestion in a carnivorous sundew plant.</title>
        <authorList>
            <person name="Tsai I.J."/>
        </authorList>
    </citation>
    <scope>NUCLEOTIDE SEQUENCE [LARGE SCALE GENOMIC DNA]</scope>
    <source>
        <strain evidence="5">169a</strain>
    </source>
</reference>
<protein>
    <recommendedName>
        <fullName evidence="4">CENP-V/GFA domain-containing protein</fullName>
    </recommendedName>
</protein>
<accession>A0AAQ3MAW7</accession>
<evidence type="ECO:0000259" key="4">
    <source>
        <dbReference type="PROSITE" id="PS51891"/>
    </source>
</evidence>
<dbReference type="InterPro" id="IPR006913">
    <property type="entry name" value="CENP-V/GFA"/>
</dbReference>
<dbReference type="EMBL" id="CP138585">
    <property type="protein sequence ID" value="WPH01532.1"/>
    <property type="molecule type" value="Genomic_DNA"/>
</dbReference>
<evidence type="ECO:0000256" key="2">
    <source>
        <dbReference type="ARBA" id="ARBA00022723"/>
    </source>
</evidence>
<proteinExistence type="inferred from homology"/>
<dbReference type="GO" id="GO:0046872">
    <property type="term" value="F:metal ion binding"/>
    <property type="evidence" value="ECO:0007669"/>
    <property type="project" value="UniProtKB-KW"/>
</dbReference>
<keyword evidence="3" id="KW-0862">Zinc</keyword>
<sequence length="150" mass="16678">MASNSENVMIKGSCHCGFIKYTCSVRPEALKKATRCNCTFCTKLSGANMHLTGPQDFQLLSPASQAECGDYSVHSNAHRYFCQKCGTQMWMEASYEMFGKQIEQFSINLHSVDQPQEGLDLSEVKFEYFDGLTNNFAAGLSDKPYKGGLV</sequence>
<dbReference type="InterPro" id="IPR052355">
    <property type="entry name" value="CENP-V-like"/>
</dbReference>
<dbReference type="SUPFAM" id="SSF51316">
    <property type="entry name" value="Mss4-like"/>
    <property type="match status" value="1"/>
</dbReference>
<keyword evidence="6" id="KW-1185">Reference proteome</keyword>
<comment type="similarity">
    <text evidence="1">Belongs to the Gfa family.</text>
</comment>
<dbReference type="Proteomes" id="UP001303373">
    <property type="component" value="Chromosome 6"/>
</dbReference>
<dbReference type="InterPro" id="IPR011057">
    <property type="entry name" value="Mss4-like_sf"/>
</dbReference>
<evidence type="ECO:0000256" key="3">
    <source>
        <dbReference type="ARBA" id="ARBA00022833"/>
    </source>
</evidence>
<organism evidence="5 6">
    <name type="scientific">Acrodontium crateriforme</name>
    <dbReference type="NCBI Taxonomy" id="150365"/>
    <lineage>
        <taxon>Eukaryota</taxon>
        <taxon>Fungi</taxon>
        <taxon>Dikarya</taxon>
        <taxon>Ascomycota</taxon>
        <taxon>Pezizomycotina</taxon>
        <taxon>Dothideomycetes</taxon>
        <taxon>Dothideomycetidae</taxon>
        <taxon>Mycosphaerellales</taxon>
        <taxon>Teratosphaeriaceae</taxon>
        <taxon>Acrodontium</taxon>
    </lineage>
</organism>
<name>A0AAQ3MAW7_9PEZI</name>
<evidence type="ECO:0000256" key="1">
    <source>
        <dbReference type="ARBA" id="ARBA00005495"/>
    </source>
</evidence>
<evidence type="ECO:0000313" key="6">
    <source>
        <dbReference type="Proteomes" id="UP001303373"/>
    </source>
</evidence>
<feature type="domain" description="CENP-V/GFA" evidence="4">
    <location>
        <begin position="10"/>
        <end position="146"/>
    </location>
</feature>
<dbReference type="GO" id="GO:0016846">
    <property type="term" value="F:carbon-sulfur lyase activity"/>
    <property type="evidence" value="ECO:0007669"/>
    <property type="project" value="InterPro"/>
</dbReference>
<dbReference type="Pfam" id="PF04828">
    <property type="entry name" value="GFA"/>
    <property type="match status" value="1"/>
</dbReference>
<gene>
    <name evidence="5" type="ORF">R9X50_00437800</name>
</gene>